<evidence type="ECO:0000256" key="1">
    <source>
        <dbReference type="SAM" id="Phobius"/>
    </source>
</evidence>
<name>A0A6N9NST9_9FLAO</name>
<proteinExistence type="predicted"/>
<dbReference type="Gene3D" id="3.40.50.150">
    <property type="entry name" value="Vaccinia Virus protein VP39"/>
    <property type="match status" value="1"/>
</dbReference>
<keyword evidence="1" id="KW-0812">Transmembrane</keyword>
<dbReference type="Pfam" id="PF08241">
    <property type="entry name" value="Methyltransf_11"/>
    <property type="match status" value="1"/>
</dbReference>
<dbReference type="SUPFAM" id="SSF53335">
    <property type="entry name" value="S-adenosyl-L-methionine-dependent methyltransferases"/>
    <property type="match status" value="1"/>
</dbReference>
<feature type="domain" description="Methyltransferase type 11" evidence="2">
    <location>
        <begin position="75"/>
        <end position="168"/>
    </location>
</feature>
<evidence type="ECO:0000313" key="4">
    <source>
        <dbReference type="Proteomes" id="UP000470771"/>
    </source>
</evidence>
<keyword evidence="3" id="KW-0808">Transferase</keyword>
<dbReference type="GO" id="GO:0008757">
    <property type="term" value="F:S-adenosylmethionine-dependent methyltransferase activity"/>
    <property type="evidence" value="ECO:0007669"/>
    <property type="project" value="InterPro"/>
</dbReference>
<protein>
    <submittedName>
        <fullName evidence="3">Methyltransferase domain-containing protein</fullName>
    </submittedName>
</protein>
<dbReference type="InterPro" id="IPR029063">
    <property type="entry name" value="SAM-dependent_MTases_sf"/>
</dbReference>
<gene>
    <name evidence="3" type="ORF">GQN54_15060</name>
</gene>
<dbReference type="CDD" id="cd02440">
    <property type="entry name" value="AdoMet_MTases"/>
    <property type="match status" value="1"/>
</dbReference>
<dbReference type="PANTHER" id="PTHR43861">
    <property type="entry name" value="TRANS-ACONITATE 2-METHYLTRANSFERASE-RELATED"/>
    <property type="match status" value="1"/>
</dbReference>
<feature type="transmembrane region" description="Helical" evidence="1">
    <location>
        <begin position="209"/>
        <end position="229"/>
    </location>
</feature>
<evidence type="ECO:0000259" key="2">
    <source>
        <dbReference type="Pfam" id="PF08241"/>
    </source>
</evidence>
<comment type="caution">
    <text evidence="3">The sequence shown here is derived from an EMBL/GenBank/DDBJ whole genome shotgun (WGS) entry which is preliminary data.</text>
</comment>
<dbReference type="Proteomes" id="UP000470771">
    <property type="component" value="Unassembled WGS sequence"/>
</dbReference>
<accession>A0A6N9NST9</accession>
<keyword evidence="3" id="KW-0489">Methyltransferase</keyword>
<keyword evidence="1" id="KW-1133">Transmembrane helix</keyword>
<dbReference type="InterPro" id="IPR013216">
    <property type="entry name" value="Methyltransf_11"/>
</dbReference>
<dbReference type="GO" id="GO:0032259">
    <property type="term" value="P:methylation"/>
    <property type="evidence" value="ECO:0007669"/>
    <property type="project" value="UniProtKB-KW"/>
</dbReference>
<organism evidence="3 4">
    <name type="scientific">Acidiluteibacter ferrifornacis</name>
    <dbReference type="NCBI Taxonomy" id="2692424"/>
    <lineage>
        <taxon>Bacteria</taxon>
        <taxon>Pseudomonadati</taxon>
        <taxon>Bacteroidota</taxon>
        <taxon>Flavobacteriia</taxon>
        <taxon>Flavobacteriales</taxon>
        <taxon>Cryomorphaceae</taxon>
        <taxon>Acidiluteibacter</taxon>
    </lineage>
</organism>
<keyword evidence="4" id="KW-1185">Reference proteome</keyword>
<dbReference type="EMBL" id="WWNE01000018">
    <property type="protein sequence ID" value="NBG67445.1"/>
    <property type="molecule type" value="Genomic_DNA"/>
</dbReference>
<evidence type="ECO:0000313" key="3">
    <source>
        <dbReference type="EMBL" id="NBG67445.1"/>
    </source>
</evidence>
<dbReference type="AlphaFoldDB" id="A0A6N9NST9"/>
<keyword evidence="1" id="KW-0472">Membrane</keyword>
<sequence length="299" mass="33440">MVPYNRQAETTKEINGKPIACFGAGTENIDTVTVASFGDEWLKFDAFSAEEIKNAGDQYFDIVSSKMLNSSSKVLDLGCGSGRWTKYMADKAGFIEAVDPSEAVFSAAAVYGDLPNVRFSQAGVDTIPFADESFDFVISLGVLHHIPDTAKALATLMKKVKTGGFALIYLYYALDNRGFLYRLIFNLSTLIRRVVSALPKGLKHFVCDLLAIFIYLPFVGLSKLVKALIPGKMYMKIPLAYYRDKSWNIIRNDALDRFGTPLEQRFSKQQITDMLELAGMHNFQFSEGEPYWHVVAQKK</sequence>
<reference evidence="3 4" key="1">
    <citation type="submission" date="2019-12" db="EMBL/GenBank/DDBJ databases">
        <authorList>
            <person name="Zhao J."/>
        </authorList>
    </citation>
    <scope>NUCLEOTIDE SEQUENCE [LARGE SCALE GENOMIC DNA]</scope>
    <source>
        <strain evidence="3 4">S-15</strain>
    </source>
</reference>
<dbReference type="RefSeq" id="WP_160634389.1">
    <property type="nucleotide sequence ID" value="NZ_WWNE01000018.1"/>
</dbReference>